<dbReference type="InterPro" id="IPR026050">
    <property type="entry name" value="C1GALT1/C1GALT1_chp1"/>
</dbReference>
<evidence type="ECO:0000256" key="6">
    <source>
        <dbReference type="ARBA" id="ARBA00022679"/>
    </source>
</evidence>
<keyword evidence="5" id="KW-0328">Glycosyltransferase</keyword>
<keyword evidence="14" id="KW-1185">Reference proteome</keyword>
<evidence type="ECO:0000256" key="8">
    <source>
        <dbReference type="ARBA" id="ARBA00022741"/>
    </source>
</evidence>
<protein>
    <recommendedName>
        <fullName evidence="4">N-acetylgalactosaminide beta-1,3-galactosyltransferase</fullName>
        <ecNumber evidence="4">2.4.1.122</ecNumber>
    </recommendedName>
</protein>
<evidence type="ECO:0000256" key="4">
    <source>
        <dbReference type="ARBA" id="ARBA00012557"/>
    </source>
</evidence>
<evidence type="ECO:0000256" key="5">
    <source>
        <dbReference type="ARBA" id="ARBA00022676"/>
    </source>
</evidence>
<feature type="transmembrane region" description="Helical" evidence="12">
    <location>
        <begin position="21"/>
        <end position="42"/>
    </location>
</feature>
<dbReference type="EC" id="2.4.1.122" evidence="4"/>
<evidence type="ECO:0000256" key="2">
    <source>
        <dbReference type="ARBA" id="ARBA00004922"/>
    </source>
</evidence>
<dbReference type="PANTHER" id="PTHR23033">
    <property type="entry name" value="BETA1,3-GALACTOSYLTRANSFERASE"/>
    <property type="match status" value="1"/>
</dbReference>
<evidence type="ECO:0000256" key="12">
    <source>
        <dbReference type="SAM" id="Phobius"/>
    </source>
</evidence>
<comment type="subcellular location">
    <subcellularLocation>
        <location evidence="1">Membrane</location>
        <topology evidence="1">Single-pass type II membrane protein</topology>
    </subcellularLocation>
</comment>
<evidence type="ECO:0000256" key="1">
    <source>
        <dbReference type="ARBA" id="ARBA00004606"/>
    </source>
</evidence>
<keyword evidence="9" id="KW-0735">Signal-anchor</keyword>
<evidence type="ECO:0000256" key="10">
    <source>
        <dbReference type="ARBA" id="ARBA00022989"/>
    </source>
</evidence>
<dbReference type="AlphaFoldDB" id="A0A0N5BSX3"/>
<dbReference type="Pfam" id="PF02434">
    <property type="entry name" value="Fringe"/>
    <property type="match status" value="1"/>
</dbReference>
<dbReference type="InterPro" id="IPR003378">
    <property type="entry name" value="Fringe-like_glycosylTrfase"/>
</dbReference>
<evidence type="ECO:0000256" key="9">
    <source>
        <dbReference type="ARBA" id="ARBA00022968"/>
    </source>
</evidence>
<organism evidence="14 15">
    <name type="scientific">Strongyloides papillosus</name>
    <name type="common">Intestinal threadworm</name>
    <dbReference type="NCBI Taxonomy" id="174720"/>
    <lineage>
        <taxon>Eukaryota</taxon>
        <taxon>Metazoa</taxon>
        <taxon>Ecdysozoa</taxon>
        <taxon>Nematoda</taxon>
        <taxon>Chromadorea</taxon>
        <taxon>Rhabditida</taxon>
        <taxon>Tylenchina</taxon>
        <taxon>Panagrolaimomorpha</taxon>
        <taxon>Strongyloidoidea</taxon>
        <taxon>Strongyloididae</taxon>
        <taxon>Strongyloides</taxon>
    </lineage>
</organism>
<dbReference type="Gene3D" id="3.90.550.50">
    <property type="match status" value="1"/>
</dbReference>
<evidence type="ECO:0000256" key="11">
    <source>
        <dbReference type="ARBA" id="ARBA00023136"/>
    </source>
</evidence>
<evidence type="ECO:0000313" key="14">
    <source>
        <dbReference type="Proteomes" id="UP000046392"/>
    </source>
</evidence>
<evidence type="ECO:0000256" key="7">
    <source>
        <dbReference type="ARBA" id="ARBA00022692"/>
    </source>
</evidence>
<feature type="domain" description="Fringe-like glycosyltransferase" evidence="13">
    <location>
        <begin position="78"/>
        <end position="253"/>
    </location>
</feature>
<keyword evidence="10 12" id="KW-1133">Transmembrane helix</keyword>
<comment type="similarity">
    <text evidence="3">Belongs to the glycosyltransferase 31 family. Beta3-Gal-T subfamily.</text>
</comment>
<dbReference type="STRING" id="174720.A0A0N5BSX3"/>
<proteinExistence type="inferred from homology"/>
<name>A0A0N5BSX3_STREA</name>
<keyword evidence="6" id="KW-0808">Transferase</keyword>
<evidence type="ECO:0000256" key="3">
    <source>
        <dbReference type="ARBA" id="ARBA00006462"/>
    </source>
</evidence>
<keyword evidence="8" id="KW-0547">Nucleotide-binding</keyword>
<keyword evidence="7 12" id="KW-0812">Transmembrane</keyword>
<dbReference type="WBParaSite" id="SPAL_0000896400.1">
    <property type="protein sequence ID" value="SPAL_0000896400.1"/>
    <property type="gene ID" value="SPAL_0000896400"/>
</dbReference>
<comment type="pathway">
    <text evidence="2">Protein modification; protein glycosylation.</text>
</comment>
<dbReference type="GO" id="GO:0000166">
    <property type="term" value="F:nucleotide binding"/>
    <property type="evidence" value="ECO:0007669"/>
    <property type="project" value="UniProtKB-KW"/>
</dbReference>
<dbReference type="GO" id="GO:0016020">
    <property type="term" value="C:membrane"/>
    <property type="evidence" value="ECO:0007669"/>
    <property type="project" value="UniProtKB-SubCell"/>
</dbReference>
<evidence type="ECO:0000259" key="13">
    <source>
        <dbReference type="Pfam" id="PF02434"/>
    </source>
</evidence>
<evidence type="ECO:0000313" key="15">
    <source>
        <dbReference type="WBParaSite" id="SPAL_0000896400.1"/>
    </source>
</evidence>
<dbReference type="GO" id="GO:0016263">
    <property type="term" value="F:glycoprotein-N-acetylgalactosamine 3-beta-galactosyltransferase activity"/>
    <property type="evidence" value="ECO:0007669"/>
    <property type="project" value="UniProtKB-EC"/>
</dbReference>
<reference evidence="15" key="1">
    <citation type="submission" date="2017-02" db="UniProtKB">
        <authorList>
            <consortium name="WormBaseParasite"/>
        </authorList>
    </citation>
    <scope>IDENTIFICATION</scope>
</reference>
<keyword evidence="11 12" id="KW-0472">Membrane</keyword>
<dbReference type="Proteomes" id="UP000046392">
    <property type="component" value="Unplaced"/>
</dbReference>
<accession>A0A0N5BSX3</accession>
<sequence length="362" mass="42872">MNTHLRHDYIHACYKISFKRLIIFLFVTTILILFITILFLLINDNDEIEMNLQFASNDFINEDKDFHSFSNFLKENITIFCLIHTSPIYKYSRAIPQKNTWLKRCTKHLFVSVKDDPDLPSIKGNNKDGHEYSNVRVRYGLKYIYENYGDKFDWIYKGDDDNYVIMENLRMFLMNKNPENDYYFGFPIKYLDEKSLPIKYQHGAGFILSKSSLKKLVTKAFTNPKICNDSPDAADDVAFGRCLKNIGIPLSESRDSNNKQMFLPTNIEEASTFNKIRRWEWFKNFSENVILPGYYSLSSFPINFHYVSGDNMYAYEYIFYQANVAGRQNPMFKRPNDGNIEKIYEKMKDYPMMEILRKSMKK</sequence>